<evidence type="ECO:0000313" key="3">
    <source>
        <dbReference type="Proteomes" id="UP000515292"/>
    </source>
</evidence>
<keyword evidence="3" id="KW-1185">Reference proteome</keyword>
<dbReference type="SUPFAM" id="SSF53474">
    <property type="entry name" value="alpha/beta-Hydrolases"/>
    <property type="match status" value="1"/>
</dbReference>
<dbReference type="Proteomes" id="UP000515292">
    <property type="component" value="Chromosome"/>
</dbReference>
<reference evidence="2 3" key="1">
    <citation type="submission" date="2020-07" db="EMBL/GenBank/DDBJ databases">
        <title>Complete genome sequence for Sandaracinobacter sp. M6.</title>
        <authorList>
            <person name="Tang Y."/>
            <person name="Liu Q."/>
            <person name="Guo Z."/>
            <person name="Lei P."/>
            <person name="Huang B."/>
        </authorList>
    </citation>
    <scope>NUCLEOTIDE SEQUENCE [LARGE SCALE GENOMIC DNA]</scope>
    <source>
        <strain evidence="2 3">M6</strain>
    </source>
</reference>
<dbReference type="KEGG" id="sand:H3309_16875"/>
<evidence type="ECO:0000259" key="1">
    <source>
        <dbReference type="Pfam" id="PF12146"/>
    </source>
</evidence>
<sequence>MTTPILFIHGMWSRAVTFDTLRAELAAAGIQSDAIDLPMHDIPPGAPAPTGIEMLTLADYADAVTAAAARFDRPPILCGHSMGGLVAQLAAVRLQSPGLILLATAPSAATPGTSPAAIRAMWTVTRRWGWWHSPTLLDPAGARAGVYNGVPEADTAESIRLLTWDSGRVLAQIAAPFLDRARGAAVDYARLTMPALVLVGSDDRMTTAGVSRRTARKLSGRVDYEELPGAPHWLFHDAVRGRVGERIARFVTTL</sequence>
<dbReference type="Gene3D" id="3.40.50.1820">
    <property type="entry name" value="alpha/beta hydrolase"/>
    <property type="match status" value="1"/>
</dbReference>
<evidence type="ECO:0000313" key="2">
    <source>
        <dbReference type="EMBL" id="QMW22939.1"/>
    </source>
</evidence>
<accession>A0A7G5IHU7</accession>
<name>A0A7G5IHU7_9SPHN</name>
<organism evidence="2 3">
    <name type="scientific">Sandaracinobacteroides saxicola</name>
    <dbReference type="NCBI Taxonomy" id="2759707"/>
    <lineage>
        <taxon>Bacteria</taxon>
        <taxon>Pseudomonadati</taxon>
        <taxon>Pseudomonadota</taxon>
        <taxon>Alphaproteobacteria</taxon>
        <taxon>Sphingomonadales</taxon>
        <taxon>Sphingosinicellaceae</taxon>
        <taxon>Sandaracinobacteroides</taxon>
    </lineage>
</organism>
<dbReference type="InterPro" id="IPR050228">
    <property type="entry name" value="Carboxylesterase_BioH"/>
</dbReference>
<dbReference type="AlphaFoldDB" id="A0A7G5IHU7"/>
<gene>
    <name evidence="2" type="ORF">H3309_16875</name>
</gene>
<protein>
    <submittedName>
        <fullName evidence="2">Alpha/beta fold hydrolase</fullName>
    </submittedName>
</protein>
<dbReference type="InterPro" id="IPR022742">
    <property type="entry name" value="Hydrolase_4"/>
</dbReference>
<dbReference type="Pfam" id="PF12146">
    <property type="entry name" value="Hydrolase_4"/>
    <property type="match status" value="1"/>
</dbReference>
<dbReference type="GO" id="GO:0016787">
    <property type="term" value="F:hydrolase activity"/>
    <property type="evidence" value="ECO:0007669"/>
    <property type="project" value="UniProtKB-KW"/>
</dbReference>
<keyword evidence="2" id="KW-0378">Hydrolase</keyword>
<dbReference type="RefSeq" id="WP_182296300.1">
    <property type="nucleotide sequence ID" value="NZ_CP059851.1"/>
</dbReference>
<dbReference type="PANTHER" id="PTHR43194:SF2">
    <property type="entry name" value="PEROXISOMAL MEMBRANE PROTEIN LPX1"/>
    <property type="match status" value="1"/>
</dbReference>
<dbReference type="PANTHER" id="PTHR43194">
    <property type="entry name" value="HYDROLASE ALPHA/BETA FOLD FAMILY"/>
    <property type="match status" value="1"/>
</dbReference>
<dbReference type="EMBL" id="CP059851">
    <property type="protein sequence ID" value="QMW22939.1"/>
    <property type="molecule type" value="Genomic_DNA"/>
</dbReference>
<feature type="domain" description="Serine aminopeptidase S33" evidence="1">
    <location>
        <begin position="5"/>
        <end position="237"/>
    </location>
</feature>
<dbReference type="InterPro" id="IPR029058">
    <property type="entry name" value="AB_hydrolase_fold"/>
</dbReference>
<proteinExistence type="predicted"/>